<gene>
    <name evidence="2" type="ORF">MCOR_45077</name>
</gene>
<name>A0A6J8DX97_MYTCO</name>
<dbReference type="SUPFAM" id="SSF101898">
    <property type="entry name" value="NHL repeat"/>
    <property type="match status" value="1"/>
</dbReference>
<feature type="domain" description="B box-type" evidence="1">
    <location>
        <begin position="9"/>
        <end position="57"/>
    </location>
</feature>
<dbReference type="OrthoDB" id="6113824at2759"/>
<dbReference type="EMBL" id="CACVKT020007964">
    <property type="protein sequence ID" value="CAC5412051.1"/>
    <property type="molecule type" value="Genomic_DNA"/>
</dbReference>
<keyword evidence="2" id="KW-0012">Acyltransferase</keyword>
<reference evidence="2 3" key="1">
    <citation type="submission" date="2020-06" db="EMBL/GenBank/DDBJ databases">
        <authorList>
            <person name="Li R."/>
            <person name="Bekaert M."/>
        </authorList>
    </citation>
    <scope>NUCLEOTIDE SEQUENCE [LARGE SCALE GENOMIC DNA]</scope>
    <source>
        <strain evidence="3">wild</strain>
    </source>
</reference>
<accession>A0A6J8DX97</accession>
<evidence type="ECO:0000313" key="2">
    <source>
        <dbReference type="EMBL" id="CAC5412051.1"/>
    </source>
</evidence>
<dbReference type="GO" id="GO:0061630">
    <property type="term" value="F:ubiquitin protein ligase activity"/>
    <property type="evidence" value="ECO:0007669"/>
    <property type="project" value="UniProtKB-EC"/>
</dbReference>
<evidence type="ECO:0000313" key="3">
    <source>
        <dbReference type="Proteomes" id="UP000507470"/>
    </source>
</evidence>
<dbReference type="InterPro" id="IPR000315">
    <property type="entry name" value="Znf_B-box"/>
</dbReference>
<dbReference type="AlphaFoldDB" id="A0A6J8DX97"/>
<dbReference type="InterPro" id="IPR011042">
    <property type="entry name" value="6-blade_b-propeller_TolB-like"/>
</dbReference>
<keyword evidence="2" id="KW-0808">Transferase</keyword>
<dbReference type="GO" id="GO:0008270">
    <property type="term" value="F:zinc ion binding"/>
    <property type="evidence" value="ECO:0007669"/>
    <property type="project" value="InterPro"/>
</dbReference>
<dbReference type="EC" id="2.3.2.27" evidence="2"/>
<dbReference type="Gene3D" id="2.120.10.30">
    <property type="entry name" value="TolB, C-terminal domain"/>
    <property type="match status" value="1"/>
</dbReference>
<evidence type="ECO:0000259" key="1">
    <source>
        <dbReference type="SMART" id="SM00336"/>
    </source>
</evidence>
<organism evidence="2 3">
    <name type="scientific">Mytilus coruscus</name>
    <name type="common">Sea mussel</name>
    <dbReference type="NCBI Taxonomy" id="42192"/>
    <lineage>
        <taxon>Eukaryota</taxon>
        <taxon>Metazoa</taxon>
        <taxon>Spiralia</taxon>
        <taxon>Lophotrochozoa</taxon>
        <taxon>Mollusca</taxon>
        <taxon>Bivalvia</taxon>
        <taxon>Autobranchia</taxon>
        <taxon>Pteriomorphia</taxon>
        <taxon>Mytilida</taxon>
        <taxon>Mytiloidea</taxon>
        <taxon>Mytilidae</taxon>
        <taxon>Mytilinae</taxon>
        <taxon>Mytilus</taxon>
    </lineage>
</organism>
<protein>
    <submittedName>
        <fullName evidence="2">TRIM71</fullName>
        <ecNumber evidence="2">2.3.2.27</ecNumber>
    </submittedName>
</protein>
<dbReference type="Proteomes" id="UP000507470">
    <property type="component" value="Unassembled WGS sequence"/>
</dbReference>
<dbReference type="SMART" id="SM00336">
    <property type="entry name" value="BBOX"/>
    <property type="match status" value="1"/>
</dbReference>
<dbReference type="CDD" id="cd19757">
    <property type="entry name" value="Bbox1"/>
    <property type="match status" value="1"/>
</dbReference>
<proteinExistence type="predicted"/>
<sequence>MASSIRKAQLPLSCQLCDNPNVIKWKCKDCVMLMCDNCKERVHPKSKYSEKHTIISLKDIGKAILDIECTDFTLGSKDEVYYGQYRGSKVKVLLPDDVTNTVLSTSPMLITCIHINKDKEIILGLREQGSPFPVTEFSTRQIAVFDENKKLKFLIEYDQKGKKLFSYIWRISSDSYNNIYAIDQFENFDGRLVALEISGGVKFIYVGQSGVNTSQTPFNPMDVVITRTNIIIITDLNNHSLHALNTKGEMIGLQNVTDLGIKCPGSLCMDTEGFLLIGCTSHIKASYAKIHVAKIAL</sequence>
<keyword evidence="3" id="KW-1185">Reference proteome</keyword>